<proteinExistence type="predicted"/>
<name>A0A318I1M8_9BACT</name>
<dbReference type="OrthoDB" id="1078574at2"/>
<keyword evidence="3" id="KW-1185">Reference proteome</keyword>
<evidence type="ECO:0000256" key="1">
    <source>
        <dbReference type="SAM" id="Phobius"/>
    </source>
</evidence>
<evidence type="ECO:0000313" key="2">
    <source>
        <dbReference type="EMBL" id="PXX22990.1"/>
    </source>
</evidence>
<keyword evidence="1" id="KW-0472">Membrane</keyword>
<keyword evidence="1" id="KW-1133">Transmembrane helix</keyword>
<organism evidence="2 3">
    <name type="scientific">Hoylesella shahii DSM 15611 = JCM 12083</name>
    <dbReference type="NCBI Taxonomy" id="1122991"/>
    <lineage>
        <taxon>Bacteria</taxon>
        <taxon>Pseudomonadati</taxon>
        <taxon>Bacteroidota</taxon>
        <taxon>Bacteroidia</taxon>
        <taxon>Bacteroidales</taxon>
        <taxon>Prevotellaceae</taxon>
        <taxon>Hoylesella</taxon>
    </lineage>
</organism>
<feature type="transmembrane region" description="Helical" evidence="1">
    <location>
        <begin position="66"/>
        <end position="88"/>
    </location>
</feature>
<dbReference type="AlphaFoldDB" id="A0A318I1M8"/>
<dbReference type="Proteomes" id="UP000248314">
    <property type="component" value="Unassembled WGS sequence"/>
</dbReference>
<protein>
    <submittedName>
        <fullName evidence="2">Uncharacterized protein</fullName>
    </submittedName>
</protein>
<evidence type="ECO:0000313" key="3">
    <source>
        <dbReference type="Proteomes" id="UP000248314"/>
    </source>
</evidence>
<accession>A0A318I1M8</accession>
<dbReference type="RefSeq" id="WP_025815449.1">
    <property type="nucleotide sequence ID" value="NZ_BAIZ01000005.1"/>
</dbReference>
<dbReference type="STRING" id="1122991.GCA_000613445_02712"/>
<feature type="transmembrane region" description="Helical" evidence="1">
    <location>
        <begin position="5"/>
        <end position="25"/>
    </location>
</feature>
<comment type="caution">
    <text evidence="2">The sequence shown here is derived from an EMBL/GenBank/DDBJ whole genome shotgun (WGS) entry which is preliminary data.</text>
</comment>
<sequence>MKRFLAFNIVIGGAILISHLVNYLIVVPCVIGNGCDYDAGKFDGGKVFELLFEQSSDTGYHPEPTLFNFFFVTFIGAMVGICFFKIILRYLLPKTKVSQNCARKT</sequence>
<keyword evidence="1" id="KW-0812">Transmembrane</keyword>
<dbReference type="EMBL" id="QJJX01000008">
    <property type="protein sequence ID" value="PXX22990.1"/>
    <property type="molecule type" value="Genomic_DNA"/>
</dbReference>
<gene>
    <name evidence="2" type="ORF">EJ73_00971</name>
</gene>
<reference evidence="2 3" key="1">
    <citation type="submission" date="2018-05" db="EMBL/GenBank/DDBJ databases">
        <title>Genomic Encyclopedia of Type Strains, Phase I: the one thousand microbial genomes (KMG-I) project.</title>
        <authorList>
            <person name="Kyrpides N."/>
        </authorList>
    </citation>
    <scope>NUCLEOTIDE SEQUENCE [LARGE SCALE GENOMIC DNA]</scope>
    <source>
        <strain evidence="2 3">DSM 15611</strain>
    </source>
</reference>